<dbReference type="EMBL" id="JBEPML010000011">
    <property type="protein sequence ID" value="MET3793056.1"/>
    <property type="molecule type" value="Genomic_DNA"/>
</dbReference>
<dbReference type="Pfam" id="PF02843">
    <property type="entry name" value="GARS_C"/>
    <property type="match status" value="1"/>
</dbReference>
<dbReference type="InterPro" id="IPR020559">
    <property type="entry name" value="PRibGlycinamide_synth_CS"/>
</dbReference>
<protein>
    <recommendedName>
        <fullName evidence="4 12">Phosphoribosylamine--glycine ligase</fullName>
        <ecNumber evidence="4 12">6.3.4.13</ecNumber>
    </recommendedName>
    <alternativeName>
        <fullName evidence="12">GARS</fullName>
    </alternativeName>
    <alternativeName>
        <fullName evidence="10 12">Glycinamide ribonucleotide synthetase</fullName>
    </alternativeName>
    <alternativeName>
        <fullName evidence="11 12">Phosphoribosylglycinamide synthetase</fullName>
    </alternativeName>
</protein>
<dbReference type="PANTHER" id="PTHR43472">
    <property type="entry name" value="PHOSPHORIBOSYLAMINE--GLYCINE LIGASE"/>
    <property type="match status" value="1"/>
</dbReference>
<evidence type="ECO:0000256" key="9">
    <source>
        <dbReference type="ARBA" id="ARBA00038345"/>
    </source>
</evidence>
<evidence type="ECO:0000256" key="3">
    <source>
        <dbReference type="ARBA" id="ARBA00005174"/>
    </source>
</evidence>
<dbReference type="SUPFAM" id="SSF56059">
    <property type="entry name" value="Glutathione synthetase ATP-binding domain-like"/>
    <property type="match status" value="1"/>
</dbReference>
<evidence type="ECO:0000256" key="14">
    <source>
        <dbReference type="SAM" id="MobiDB-lite"/>
    </source>
</evidence>
<keyword evidence="7 12" id="KW-0658">Purine biosynthesis</keyword>
<dbReference type="HAMAP" id="MF_00138">
    <property type="entry name" value="GARS"/>
    <property type="match status" value="1"/>
</dbReference>
<dbReference type="Gene3D" id="3.40.50.20">
    <property type="match status" value="1"/>
</dbReference>
<proteinExistence type="inferred from homology"/>
<evidence type="ECO:0000259" key="15">
    <source>
        <dbReference type="PROSITE" id="PS50975"/>
    </source>
</evidence>
<dbReference type="RefSeq" id="WP_354196629.1">
    <property type="nucleotide sequence ID" value="NZ_JBEPML010000011.1"/>
</dbReference>
<dbReference type="NCBIfam" id="TIGR00877">
    <property type="entry name" value="purD"/>
    <property type="match status" value="1"/>
</dbReference>
<comment type="cofactor">
    <cofactor evidence="1">
        <name>Mn(2+)</name>
        <dbReference type="ChEBI" id="CHEBI:29035"/>
    </cofactor>
</comment>
<dbReference type="Gene3D" id="3.30.1490.20">
    <property type="entry name" value="ATP-grasp fold, A domain"/>
    <property type="match status" value="1"/>
</dbReference>
<dbReference type="PROSITE" id="PS00184">
    <property type="entry name" value="GARS"/>
    <property type="match status" value="1"/>
</dbReference>
<evidence type="ECO:0000256" key="2">
    <source>
        <dbReference type="ARBA" id="ARBA00001946"/>
    </source>
</evidence>
<dbReference type="InterPro" id="IPR037123">
    <property type="entry name" value="PRibGlycinamide_synth_C_sf"/>
</dbReference>
<comment type="catalytic activity">
    <reaction evidence="12">
        <text>5-phospho-beta-D-ribosylamine + glycine + ATP = N(1)-(5-phospho-beta-D-ribosyl)glycinamide + ADP + phosphate + H(+)</text>
        <dbReference type="Rhea" id="RHEA:17453"/>
        <dbReference type="ChEBI" id="CHEBI:15378"/>
        <dbReference type="ChEBI" id="CHEBI:30616"/>
        <dbReference type="ChEBI" id="CHEBI:43474"/>
        <dbReference type="ChEBI" id="CHEBI:57305"/>
        <dbReference type="ChEBI" id="CHEBI:58681"/>
        <dbReference type="ChEBI" id="CHEBI:143788"/>
        <dbReference type="ChEBI" id="CHEBI:456216"/>
        <dbReference type="EC" id="6.3.4.13"/>
    </reaction>
</comment>
<evidence type="ECO:0000256" key="6">
    <source>
        <dbReference type="ARBA" id="ARBA00022741"/>
    </source>
</evidence>
<dbReference type="GO" id="GO:0004637">
    <property type="term" value="F:phosphoribosylamine-glycine ligase activity"/>
    <property type="evidence" value="ECO:0007669"/>
    <property type="project" value="UniProtKB-EC"/>
</dbReference>
<evidence type="ECO:0000256" key="8">
    <source>
        <dbReference type="ARBA" id="ARBA00022840"/>
    </source>
</evidence>
<evidence type="ECO:0000256" key="11">
    <source>
        <dbReference type="ARBA" id="ARBA00042864"/>
    </source>
</evidence>
<feature type="region of interest" description="Disordered" evidence="14">
    <location>
        <begin position="213"/>
        <end position="233"/>
    </location>
</feature>
<keyword evidence="6 13" id="KW-0547">Nucleotide-binding</keyword>
<dbReference type="EC" id="6.3.4.13" evidence="4 12"/>
<evidence type="ECO:0000313" key="17">
    <source>
        <dbReference type="Proteomes" id="UP001549076"/>
    </source>
</evidence>
<dbReference type="PANTHER" id="PTHR43472:SF1">
    <property type="entry name" value="PHOSPHORIBOSYLAMINE--GLYCINE LIGASE, CHLOROPLASTIC"/>
    <property type="match status" value="1"/>
</dbReference>
<dbReference type="Proteomes" id="UP001549076">
    <property type="component" value="Unassembled WGS sequence"/>
</dbReference>
<dbReference type="SMART" id="SM01210">
    <property type="entry name" value="GARS_C"/>
    <property type="match status" value="1"/>
</dbReference>
<keyword evidence="8 13" id="KW-0067">ATP-binding</keyword>
<dbReference type="InterPro" id="IPR011054">
    <property type="entry name" value="Rudment_hybrid_motif"/>
</dbReference>
<gene>
    <name evidence="12" type="primary">purD</name>
    <name evidence="16" type="ORF">ABID37_003279</name>
</gene>
<accession>A0ABV2N1Z7</accession>
<dbReference type="Gene3D" id="3.30.470.20">
    <property type="entry name" value="ATP-grasp fold, B domain"/>
    <property type="match status" value="1"/>
</dbReference>
<evidence type="ECO:0000256" key="10">
    <source>
        <dbReference type="ARBA" id="ARBA00042242"/>
    </source>
</evidence>
<dbReference type="InterPro" id="IPR000115">
    <property type="entry name" value="PRibGlycinamide_synth"/>
</dbReference>
<evidence type="ECO:0000256" key="5">
    <source>
        <dbReference type="ARBA" id="ARBA00022598"/>
    </source>
</evidence>
<dbReference type="Pfam" id="PF02844">
    <property type="entry name" value="GARS_N"/>
    <property type="match status" value="1"/>
</dbReference>
<evidence type="ECO:0000256" key="13">
    <source>
        <dbReference type="PROSITE-ProRule" id="PRU00409"/>
    </source>
</evidence>
<keyword evidence="5 12" id="KW-0436">Ligase</keyword>
<sequence>MNVLLIGSGGREHALAWRLAASPLLTKLYAAPGNPGIAREAELVGLDVDDHDAVRRFCLDHGIDLVVVGPEAPLVAGLADDLRQVGIRVFGPSKAAAQLEGSKGFTKDLCARFGIPTGAYRRFSALEPAKAYVREQGAPIVIKADGLAAGKGVTVAMTLEDALEALDACFDGSFGSAGAEVVVEEFLTGEEASFFCLCDGITALPFGTAQDHKRVGDGDTGPNTGGMGAYSPAPVMTPEIVERTMREIVEPTMRGMAELGHPFQGVLFVGLMIGEEGPKLIEYNVRFGDPECQVLMMRLKEDLLVLLNAAVDGQLAHTSARWREETALTVVMAARGYPASPEKGSVIRGVDAAGRDDVEIFHAGTALRDGALVANGGRVLNVTAMGASAGMAQTLAYEAVARIDWPEGFYRRDIGWRAVEREKA</sequence>
<evidence type="ECO:0000256" key="7">
    <source>
        <dbReference type="ARBA" id="ARBA00022755"/>
    </source>
</evidence>
<evidence type="ECO:0000256" key="12">
    <source>
        <dbReference type="HAMAP-Rule" id="MF_00138"/>
    </source>
</evidence>
<organism evidence="16 17">
    <name type="scientific">Aquamicrobium terrae</name>
    <dbReference type="NCBI Taxonomy" id="1324945"/>
    <lineage>
        <taxon>Bacteria</taxon>
        <taxon>Pseudomonadati</taxon>
        <taxon>Pseudomonadota</taxon>
        <taxon>Alphaproteobacteria</taxon>
        <taxon>Hyphomicrobiales</taxon>
        <taxon>Phyllobacteriaceae</taxon>
        <taxon>Aquamicrobium</taxon>
    </lineage>
</organism>
<evidence type="ECO:0000313" key="16">
    <source>
        <dbReference type="EMBL" id="MET3793056.1"/>
    </source>
</evidence>
<dbReference type="InterPro" id="IPR016185">
    <property type="entry name" value="PreATP-grasp_dom_sf"/>
</dbReference>
<dbReference type="Pfam" id="PF01071">
    <property type="entry name" value="GARS_A"/>
    <property type="match status" value="1"/>
</dbReference>
<dbReference type="PROSITE" id="PS50975">
    <property type="entry name" value="ATP_GRASP"/>
    <property type="match status" value="1"/>
</dbReference>
<comment type="caution">
    <text evidence="16">The sequence shown here is derived from an EMBL/GenBank/DDBJ whole genome shotgun (WGS) entry which is preliminary data.</text>
</comment>
<dbReference type="SMART" id="SM01209">
    <property type="entry name" value="GARS_A"/>
    <property type="match status" value="1"/>
</dbReference>
<feature type="domain" description="ATP-grasp" evidence="15">
    <location>
        <begin position="107"/>
        <end position="312"/>
    </location>
</feature>
<dbReference type="InterPro" id="IPR011761">
    <property type="entry name" value="ATP-grasp"/>
</dbReference>
<dbReference type="InterPro" id="IPR020562">
    <property type="entry name" value="PRibGlycinamide_synth_N"/>
</dbReference>
<keyword evidence="17" id="KW-1185">Reference proteome</keyword>
<dbReference type="SUPFAM" id="SSF51246">
    <property type="entry name" value="Rudiment single hybrid motif"/>
    <property type="match status" value="1"/>
</dbReference>
<name>A0ABV2N1Z7_9HYPH</name>
<evidence type="ECO:0000256" key="1">
    <source>
        <dbReference type="ARBA" id="ARBA00001936"/>
    </source>
</evidence>
<dbReference type="Gene3D" id="3.90.600.10">
    <property type="entry name" value="Phosphoribosylglycinamide synthetase, C-terminal domain"/>
    <property type="match status" value="1"/>
</dbReference>
<evidence type="ECO:0000256" key="4">
    <source>
        <dbReference type="ARBA" id="ARBA00013255"/>
    </source>
</evidence>
<reference evidence="16 17" key="1">
    <citation type="submission" date="2024-06" db="EMBL/GenBank/DDBJ databases">
        <title>Genomic Encyclopedia of Type Strains, Phase IV (KMG-IV): sequencing the most valuable type-strain genomes for metagenomic binning, comparative biology and taxonomic classification.</title>
        <authorList>
            <person name="Goeker M."/>
        </authorList>
    </citation>
    <scope>NUCLEOTIDE SEQUENCE [LARGE SCALE GENOMIC DNA]</scope>
    <source>
        <strain evidence="16 17">DSM 27865</strain>
    </source>
</reference>
<dbReference type="InterPro" id="IPR020561">
    <property type="entry name" value="PRibGlycinamid_synth_ATP-grasp"/>
</dbReference>
<comment type="cofactor">
    <cofactor evidence="2">
        <name>Mg(2+)</name>
        <dbReference type="ChEBI" id="CHEBI:18420"/>
    </cofactor>
</comment>
<dbReference type="InterPro" id="IPR020560">
    <property type="entry name" value="PRibGlycinamide_synth_C-dom"/>
</dbReference>
<comment type="pathway">
    <text evidence="3 12">Purine metabolism; IMP biosynthesis via de novo pathway; N(1)-(5-phospho-D-ribosyl)glycinamide from 5-phospho-alpha-D-ribose 1-diphosphate: step 2/2.</text>
</comment>
<dbReference type="SUPFAM" id="SSF52440">
    <property type="entry name" value="PreATP-grasp domain"/>
    <property type="match status" value="1"/>
</dbReference>
<dbReference type="InterPro" id="IPR013815">
    <property type="entry name" value="ATP_grasp_subdomain_1"/>
</dbReference>
<comment type="similarity">
    <text evidence="9 12">Belongs to the GARS family.</text>
</comment>